<accession>A0A840E8I2</accession>
<keyword evidence="8" id="KW-0915">Sodium</keyword>
<feature type="transmembrane region" description="Helical" evidence="14">
    <location>
        <begin position="323"/>
        <end position="356"/>
    </location>
</feature>
<evidence type="ECO:0000256" key="12">
    <source>
        <dbReference type="ARBA" id="ARBA00033708"/>
    </source>
</evidence>
<feature type="transmembrane region" description="Helical" evidence="14">
    <location>
        <begin position="43"/>
        <end position="65"/>
    </location>
</feature>
<organism evidence="15 16">
    <name type="scientific">Neolewinella aquimaris</name>
    <dbReference type="NCBI Taxonomy" id="1835722"/>
    <lineage>
        <taxon>Bacteria</taxon>
        <taxon>Pseudomonadati</taxon>
        <taxon>Bacteroidota</taxon>
        <taxon>Saprospiria</taxon>
        <taxon>Saprospirales</taxon>
        <taxon>Lewinellaceae</taxon>
        <taxon>Neolewinella</taxon>
    </lineage>
</organism>
<evidence type="ECO:0000256" key="13">
    <source>
        <dbReference type="RuleBase" id="RU362091"/>
    </source>
</evidence>
<comment type="catalytic activity">
    <reaction evidence="12">
        <text>L-proline(in) + Na(+)(in) = L-proline(out) + Na(+)(out)</text>
        <dbReference type="Rhea" id="RHEA:28967"/>
        <dbReference type="ChEBI" id="CHEBI:29101"/>
        <dbReference type="ChEBI" id="CHEBI:60039"/>
    </reaction>
</comment>
<feature type="transmembrane region" description="Helical" evidence="14">
    <location>
        <begin position="376"/>
        <end position="397"/>
    </location>
</feature>
<dbReference type="PANTHER" id="PTHR48086">
    <property type="entry name" value="SODIUM/PROLINE SYMPORTER-RELATED"/>
    <property type="match status" value="1"/>
</dbReference>
<dbReference type="PROSITE" id="PS50283">
    <property type="entry name" value="NA_SOLUT_SYMP_3"/>
    <property type="match status" value="1"/>
</dbReference>
<keyword evidence="7 14" id="KW-1133">Transmembrane helix</keyword>
<dbReference type="EMBL" id="JACIFF010000006">
    <property type="protein sequence ID" value="MBB4079895.1"/>
    <property type="molecule type" value="Genomic_DNA"/>
</dbReference>
<evidence type="ECO:0000256" key="10">
    <source>
        <dbReference type="ARBA" id="ARBA00023136"/>
    </source>
</evidence>
<dbReference type="PANTHER" id="PTHR48086:SF3">
    <property type="entry name" value="SODIUM_PROLINE SYMPORTER"/>
    <property type="match status" value="1"/>
</dbReference>
<dbReference type="Proteomes" id="UP000576209">
    <property type="component" value="Unassembled WGS sequence"/>
</dbReference>
<evidence type="ECO:0000256" key="14">
    <source>
        <dbReference type="SAM" id="Phobius"/>
    </source>
</evidence>
<dbReference type="GO" id="GO:0015293">
    <property type="term" value="F:symporter activity"/>
    <property type="evidence" value="ECO:0007669"/>
    <property type="project" value="UniProtKB-KW"/>
</dbReference>
<proteinExistence type="inferred from homology"/>
<dbReference type="RefSeq" id="WP_183496134.1">
    <property type="nucleotide sequence ID" value="NZ_JACIFF010000006.1"/>
</dbReference>
<evidence type="ECO:0000256" key="3">
    <source>
        <dbReference type="ARBA" id="ARBA00022448"/>
    </source>
</evidence>
<dbReference type="AlphaFoldDB" id="A0A840E8I2"/>
<comment type="similarity">
    <text evidence="2 13">Belongs to the sodium:solute symporter (SSF) (TC 2.A.21) family.</text>
</comment>
<evidence type="ECO:0000256" key="9">
    <source>
        <dbReference type="ARBA" id="ARBA00023065"/>
    </source>
</evidence>
<feature type="transmembrane region" description="Helical" evidence="14">
    <location>
        <begin position="6"/>
        <end position="22"/>
    </location>
</feature>
<keyword evidence="3" id="KW-0813">Transport</keyword>
<keyword evidence="16" id="KW-1185">Reference proteome</keyword>
<feature type="transmembrane region" description="Helical" evidence="14">
    <location>
        <begin position="182"/>
        <end position="202"/>
    </location>
</feature>
<keyword evidence="4" id="KW-1003">Cell membrane</keyword>
<feature type="transmembrane region" description="Helical" evidence="14">
    <location>
        <begin position="71"/>
        <end position="92"/>
    </location>
</feature>
<dbReference type="Pfam" id="PF00474">
    <property type="entry name" value="SSF"/>
    <property type="match status" value="1"/>
</dbReference>
<feature type="transmembrane region" description="Helical" evidence="14">
    <location>
        <begin position="435"/>
        <end position="453"/>
    </location>
</feature>
<feature type="transmembrane region" description="Helical" evidence="14">
    <location>
        <begin position="121"/>
        <end position="145"/>
    </location>
</feature>
<evidence type="ECO:0000256" key="8">
    <source>
        <dbReference type="ARBA" id="ARBA00023053"/>
    </source>
</evidence>
<evidence type="ECO:0000256" key="11">
    <source>
        <dbReference type="ARBA" id="ARBA00023201"/>
    </source>
</evidence>
<feature type="transmembrane region" description="Helical" evidence="14">
    <location>
        <begin position="465"/>
        <end position="490"/>
    </location>
</feature>
<dbReference type="InterPro" id="IPR001734">
    <property type="entry name" value="Na/solute_symporter"/>
</dbReference>
<evidence type="ECO:0000313" key="16">
    <source>
        <dbReference type="Proteomes" id="UP000576209"/>
    </source>
</evidence>
<dbReference type="GO" id="GO:0005886">
    <property type="term" value="C:plasma membrane"/>
    <property type="evidence" value="ECO:0007669"/>
    <property type="project" value="UniProtKB-SubCell"/>
</dbReference>
<feature type="transmembrane region" description="Helical" evidence="14">
    <location>
        <begin position="234"/>
        <end position="254"/>
    </location>
</feature>
<keyword evidence="10 14" id="KW-0472">Membrane</keyword>
<comment type="subcellular location">
    <subcellularLocation>
        <location evidence="1">Cell membrane</location>
        <topology evidence="1">Multi-pass membrane protein</topology>
    </subcellularLocation>
</comment>
<evidence type="ECO:0000256" key="7">
    <source>
        <dbReference type="ARBA" id="ARBA00022989"/>
    </source>
</evidence>
<dbReference type="Gene3D" id="1.20.1730.10">
    <property type="entry name" value="Sodium/glucose cotransporter"/>
    <property type="match status" value="1"/>
</dbReference>
<dbReference type="InterPro" id="IPR050277">
    <property type="entry name" value="Sodium:Solute_Symporter"/>
</dbReference>
<feature type="transmembrane region" description="Helical" evidence="14">
    <location>
        <begin position="151"/>
        <end position="170"/>
    </location>
</feature>
<evidence type="ECO:0000256" key="6">
    <source>
        <dbReference type="ARBA" id="ARBA00022847"/>
    </source>
</evidence>
<dbReference type="InterPro" id="IPR038377">
    <property type="entry name" value="Na/Glc_symporter_sf"/>
</dbReference>
<evidence type="ECO:0000313" key="15">
    <source>
        <dbReference type="EMBL" id="MBB4079895.1"/>
    </source>
</evidence>
<comment type="caution">
    <text evidence="15">The sequence shown here is derived from an EMBL/GenBank/DDBJ whole genome shotgun (WGS) entry which is preliminary data.</text>
</comment>
<sequence>MLAWTLFILYLLGTSYLGWLGLRKTDGFSSFAIGKGDLSPLQVGVTLAAATASAATFIINPGFVYVDGLAAFMHLGLAVYLGFVLMLLVLSFRFREMGERMRALTIPDWIGKRYGSDNFSLYFGFINLLSFAFIVLLVGGISIVMQQLLGVTNTVALLITLVFVTSYVLIGGTYAHVYTNMLQGFLMVGVTLLILGSGIVVMRDHPDFWGGVAGAGENLLKAVNPGSRFYSDYFSTYVAGFCIGGALVCQPHILTKALYVKTNREVGSYIGIFSVVYLLFTLLLLTGFWARVAVPEAALADPVTGAFRQDLVMTVYLREQFPTWLFTVVSVVLLAAAMSTLDGLLVGISTITANDLVLNLLRRTRSRLDEEGRMRLAMRVSQGVLIVVAVAAFFVSLDPPPLLGIFGQVGVYGLVLAAVPPLLAGVLFRRVELRTVWFFSALALTIHFGLYLYGERLFGDAGPAFANPGVTATIALLVTVPPTLILSLLARRRAATQTVQS</sequence>
<keyword evidence="5 14" id="KW-0812">Transmembrane</keyword>
<name>A0A840E8I2_9BACT</name>
<evidence type="ECO:0000256" key="2">
    <source>
        <dbReference type="ARBA" id="ARBA00006434"/>
    </source>
</evidence>
<keyword evidence="9" id="KW-0406">Ion transport</keyword>
<keyword evidence="11" id="KW-0739">Sodium transport</keyword>
<evidence type="ECO:0000256" key="5">
    <source>
        <dbReference type="ARBA" id="ARBA00022692"/>
    </source>
</evidence>
<evidence type="ECO:0000256" key="4">
    <source>
        <dbReference type="ARBA" id="ARBA00022475"/>
    </source>
</evidence>
<protein>
    <submittedName>
        <fullName evidence="15">SSS family solute:Na+ symporter/sodium/pantothenate symporter</fullName>
    </submittedName>
</protein>
<feature type="transmembrane region" description="Helical" evidence="14">
    <location>
        <begin position="266"/>
        <end position="290"/>
    </location>
</feature>
<feature type="transmembrane region" description="Helical" evidence="14">
    <location>
        <begin position="409"/>
        <end position="428"/>
    </location>
</feature>
<gene>
    <name evidence="15" type="ORF">GGR28_002522</name>
</gene>
<evidence type="ECO:0000256" key="1">
    <source>
        <dbReference type="ARBA" id="ARBA00004651"/>
    </source>
</evidence>
<dbReference type="GO" id="GO:0006814">
    <property type="term" value="P:sodium ion transport"/>
    <property type="evidence" value="ECO:0007669"/>
    <property type="project" value="UniProtKB-KW"/>
</dbReference>
<reference evidence="15 16" key="1">
    <citation type="submission" date="2020-08" db="EMBL/GenBank/DDBJ databases">
        <title>Genomic Encyclopedia of Type Strains, Phase IV (KMG-IV): sequencing the most valuable type-strain genomes for metagenomic binning, comparative biology and taxonomic classification.</title>
        <authorList>
            <person name="Goeker M."/>
        </authorList>
    </citation>
    <scope>NUCLEOTIDE SEQUENCE [LARGE SCALE GENOMIC DNA]</scope>
    <source>
        <strain evidence="15 16">DSM 105137</strain>
    </source>
</reference>
<keyword evidence="6" id="KW-0769">Symport</keyword>